<gene>
    <name evidence="2" type="ORF">SAMN04515672_0496</name>
</gene>
<organism evidence="2 3">
    <name type="scientific">Natronorubrum texcoconense</name>
    <dbReference type="NCBI Taxonomy" id="1095776"/>
    <lineage>
        <taxon>Archaea</taxon>
        <taxon>Methanobacteriati</taxon>
        <taxon>Methanobacteriota</taxon>
        <taxon>Stenosarchaea group</taxon>
        <taxon>Halobacteria</taxon>
        <taxon>Halobacteriales</taxon>
        <taxon>Natrialbaceae</taxon>
        <taxon>Natronorubrum</taxon>
    </lineage>
</organism>
<name>A0A1G8TJK3_9EURY</name>
<evidence type="ECO:0000313" key="3">
    <source>
        <dbReference type="Proteomes" id="UP000198882"/>
    </source>
</evidence>
<protein>
    <submittedName>
        <fullName evidence="2">Uncharacterized protein</fullName>
    </submittedName>
</protein>
<reference evidence="3" key="1">
    <citation type="submission" date="2016-10" db="EMBL/GenBank/DDBJ databases">
        <authorList>
            <person name="Varghese N."/>
            <person name="Submissions S."/>
        </authorList>
    </citation>
    <scope>NUCLEOTIDE SEQUENCE [LARGE SCALE GENOMIC DNA]</scope>
    <source>
        <strain evidence="3">B4,CECT 8067,JCM 17497</strain>
    </source>
</reference>
<sequence length="358" mass="38864">MKKSALVGSTAPFTLSGSVKASAPDCCTDSPHTDEKDGMEWERPAEDEAYRCQSAGYSHRVNLAGNLAFWGTEHLEDEDRYIHRFESFGHSESYSDPLDCEFADWDYNDTTGILKQKAIFINELPVTTSMPTSTGSEVKANPPIGDSTSESAGLDIALAVASGAIGKANWVTGTAFGIVGALATNDVGNDEEDGEIDYTWDYSSGEYCPCATNAVYQQIWSEQDGHDSFSMSHHQEAWGDAGVQDIYIAHSWEAQGNMIVPGSNGTTSNIEMEDDERDEVEHDMKKRSEVTSGEIIRDSEGNDVEVTGVEKNSSFIPEKPSKTIPASESVSSKKTGTVDLLRPSVQVKKTTITGIVKD</sequence>
<dbReference type="STRING" id="1095776.SAMN04515672_0496"/>
<dbReference type="Proteomes" id="UP000198882">
    <property type="component" value="Unassembled WGS sequence"/>
</dbReference>
<feature type="region of interest" description="Disordered" evidence="1">
    <location>
        <begin position="15"/>
        <end position="39"/>
    </location>
</feature>
<feature type="region of interest" description="Disordered" evidence="1">
    <location>
        <begin position="314"/>
        <end position="336"/>
    </location>
</feature>
<dbReference type="AlphaFoldDB" id="A0A1G8TJK3"/>
<keyword evidence="3" id="KW-1185">Reference proteome</keyword>
<feature type="compositionally biased region" description="Polar residues" evidence="1">
    <location>
        <begin position="324"/>
        <end position="335"/>
    </location>
</feature>
<proteinExistence type="predicted"/>
<accession>A0A1G8TJK3</accession>
<evidence type="ECO:0000313" key="2">
    <source>
        <dbReference type="EMBL" id="SDJ41739.1"/>
    </source>
</evidence>
<dbReference type="EMBL" id="FNFE01000001">
    <property type="protein sequence ID" value="SDJ41739.1"/>
    <property type="molecule type" value="Genomic_DNA"/>
</dbReference>
<evidence type="ECO:0000256" key="1">
    <source>
        <dbReference type="SAM" id="MobiDB-lite"/>
    </source>
</evidence>